<accession>A0A1B0BE85</accession>
<keyword evidence="3" id="KW-1185">Reference proteome</keyword>
<sequence>MLAVIAKIFALVVSSSLSSLLLHSQTLLLKLTNCSIVSILISLNICGYAVNFHLFVYFWRHSPLETVTVVVVNICYDYTHPTIKNQACGSLSEYITGYRMLYICIRNKVFAKEFTLDFNVNDYQNTNPKSSRLGWAQEFIAGYHSHFECSFLFLQIK</sequence>
<feature type="transmembrane region" description="Helical" evidence="1">
    <location>
        <begin position="28"/>
        <end position="50"/>
    </location>
</feature>
<organism evidence="2 3">
    <name type="scientific">Glossina palpalis gambiensis</name>
    <dbReference type="NCBI Taxonomy" id="67801"/>
    <lineage>
        <taxon>Eukaryota</taxon>
        <taxon>Metazoa</taxon>
        <taxon>Ecdysozoa</taxon>
        <taxon>Arthropoda</taxon>
        <taxon>Hexapoda</taxon>
        <taxon>Insecta</taxon>
        <taxon>Pterygota</taxon>
        <taxon>Neoptera</taxon>
        <taxon>Endopterygota</taxon>
        <taxon>Diptera</taxon>
        <taxon>Brachycera</taxon>
        <taxon>Muscomorpha</taxon>
        <taxon>Hippoboscoidea</taxon>
        <taxon>Glossinidae</taxon>
        <taxon>Glossina</taxon>
    </lineage>
</organism>
<evidence type="ECO:0000256" key="1">
    <source>
        <dbReference type="SAM" id="Phobius"/>
    </source>
</evidence>
<dbReference type="VEuPathDB" id="VectorBase:GPPI027192"/>
<evidence type="ECO:0000313" key="2">
    <source>
        <dbReference type="EnsemblMetazoa" id="GPPI027192-PA"/>
    </source>
</evidence>
<proteinExistence type="predicted"/>
<dbReference type="AlphaFoldDB" id="A0A1B0BE85"/>
<keyword evidence="1" id="KW-0812">Transmembrane</keyword>
<reference evidence="3" key="1">
    <citation type="submission" date="2015-01" db="EMBL/GenBank/DDBJ databases">
        <authorList>
            <person name="Aksoy S."/>
            <person name="Warren W."/>
            <person name="Wilson R.K."/>
        </authorList>
    </citation>
    <scope>NUCLEOTIDE SEQUENCE [LARGE SCALE GENOMIC DNA]</scope>
    <source>
        <strain evidence="3">IAEA</strain>
    </source>
</reference>
<dbReference type="Proteomes" id="UP000092460">
    <property type="component" value="Unassembled WGS sequence"/>
</dbReference>
<dbReference type="EnsemblMetazoa" id="GPPI027192-RA">
    <property type="protein sequence ID" value="GPPI027192-PA"/>
    <property type="gene ID" value="GPPI027192"/>
</dbReference>
<dbReference type="EMBL" id="JXJN01012810">
    <property type="status" value="NOT_ANNOTATED_CDS"/>
    <property type="molecule type" value="Genomic_DNA"/>
</dbReference>
<name>A0A1B0BE85_9MUSC</name>
<evidence type="ECO:0000313" key="3">
    <source>
        <dbReference type="Proteomes" id="UP000092460"/>
    </source>
</evidence>
<reference evidence="2" key="2">
    <citation type="submission" date="2020-05" db="UniProtKB">
        <authorList>
            <consortium name="EnsemblMetazoa"/>
        </authorList>
    </citation>
    <scope>IDENTIFICATION</scope>
    <source>
        <strain evidence="2">IAEA</strain>
    </source>
</reference>
<keyword evidence="1" id="KW-0472">Membrane</keyword>
<keyword evidence="1" id="KW-1133">Transmembrane helix</keyword>
<protein>
    <submittedName>
        <fullName evidence="2">Uncharacterized protein</fullName>
    </submittedName>
</protein>